<dbReference type="InterPro" id="IPR000515">
    <property type="entry name" value="MetI-like"/>
</dbReference>
<dbReference type="PANTHER" id="PTHR43386:SF1">
    <property type="entry name" value="D,D-DIPEPTIDE TRANSPORT SYSTEM PERMEASE PROTEIN DDPC-RELATED"/>
    <property type="match status" value="1"/>
</dbReference>
<dbReference type="SUPFAM" id="SSF161098">
    <property type="entry name" value="MetI-like"/>
    <property type="match status" value="1"/>
</dbReference>
<dbReference type="GO" id="GO:0005886">
    <property type="term" value="C:plasma membrane"/>
    <property type="evidence" value="ECO:0007669"/>
    <property type="project" value="UniProtKB-SubCell"/>
</dbReference>
<dbReference type="GO" id="GO:0055085">
    <property type="term" value="P:transmembrane transport"/>
    <property type="evidence" value="ECO:0007669"/>
    <property type="project" value="InterPro"/>
</dbReference>
<keyword evidence="2 7" id="KW-0813">Transport</keyword>
<gene>
    <name evidence="10" type="ORF">AVDCRST_MAG18-3382</name>
</gene>
<dbReference type="InterPro" id="IPR035906">
    <property type="entry name" value="MetI-like_sf"/>
</dbReference>
<feature type="domain" description="ABC transmembrane type-1" evidence="9">
    <location>
        <begin position="106"/>
        <end position="303"/>
    </location>
</feature>
<evidence type="ECO:0000256" key="1">
    <source>
        <dbReference type="ARBA" id="ARBA00004651"/>
    </source>
</evidence>
<dbReference type="CDD" id="cd06261">
    <property type="entry name" value="TM_PBP2"/>
    <property type="match status" value="1"/>
</dbReference>
<evidence type="ECO:0000256" key="6">
    <source>
        <dbReference type="ARBA" id="ARBA00023136"/>
    </source>
</evidence>
<dbReference type="InterPro" id="IPR050366">
    <property type="entry name" value="BP-dependent_transpt_permease"/>
</dbReference>
<feature type="transmembrane region" description="Helical" evidence="7">
    <location>
        <begin position="176"/>
        <end position="195"/>
    </location>
</feature>
<feature type="transmembrane region" description="Helical" evidence="7">
    <location>
        <begin position="51"/>
        <end position="71"/>
    </location>
</feature>
<proteinExistence type="inferred from homology"/>
<evidence type="ECO:0000256" key="5">
    <source>
        <dbReference type="ARBA" id="ARBA00022989"/>
    </source>
</evidence>
<organism evidence="10">
    <name type="scientific">uncultured Thermomicrobiales bacterium</name>
    <dbReference type="NCBI Taxonomy" id="1645740"/>
    <lineage>
        <taxon>Bacteria</taxon>
        <taxon>Pseudomonadati</taxon>
        <taxon>Thermomicrobiota</taxon>
        <taxon>Thermomicrobia</taxon>
        <taxon>Thermomicrobiales</taxon>
        <taxon>environmental samples</taxon>
    </lineage>
</organism>
<reference evidence="10" key="1">
    <citation type="submission" date="2020-02" db="EMBL/GenBank/DDBJ databases">
        <authorList>
            <person name="Meier V. D."/>
        </authorList>
    </citation>
    <scope>NUCLEOTIDE SEQUENCE</scope>
    <source>
        <strain evidence="10">AVDCRST_MAG18</strain>
    </source>
</reference>
<keyword evidence="5 7" id="KW-1133">Transmembrane helix</keyword>
<keyword evidence="3" id="KW-1003">Cell membrane</keyword>
<keyword evidence="6 7" id="KW-0472">Membrane</keyword>
<evidence type="ECO:0000256" key="4">
    <source>
        <dbReference type="ARBA" id="ARBA00022692"/>
    </source>
</evidence>
<evidence type="ECO:0000259" key="9">
    <source>
        <dbReference type="PROSITE" id="PS50928"/>
    </source>
</evidence>
<evidence type="ECO:0000256" key="8">
    <source>
        <dbReference type="SAM" id="MobiDB-lite"/>
    </source>
</evidence>
<evidence type="ECO:0000256" key="2">
    <source>
        <dbReference type="ARBA" id="ARBA00022448"/>
    </source>
</evidence>
<name>A0A6J4VNZ4_9BACT</name>
<feature type="transmembrane region" description="Helical" evidence="7">
    <location>
        <begin position="146"/>
        <end position="164"/>
    </location>
</feature>
<dbReference type="PANTHER" id="PTHR43386">
    <property type="entry name" value="OLIGOPEPTIDE TRANSPORT SYSTEM PERMEASE PROTEIN APPC"/>
    <property type="match status" value="1"/>
</dbReference>
<dbReference type="InterPro" id="IPR025966">
    <property type="entry name" value="OppC_N"/>
</dbReference>
<protein>
    <submittedName>
        <fullName evidence="10">ABC transporter, permease protein 2 (Cluster 5, nickel/peptides/opines)</fullName>
    </submittedName>
</protein>
<feature type="transmembrane region" description="Helical" evidence="7">
    <location>
        <begin position="277"/>
        <end position="299"/>
    </location>
</feature>
<dbReference type="Gene3D" id="1.10.3720.10">
    <property type="entry name" value="MetI-like"/>
    <property type="match status" value="1"/>
</dbReference>
<accession>A0A6J4VNZ4</accession>
<feature type="transmembrane region" description="Helical" evidence="7">
    <location>
        <begin position="108"/>
        <end position="134"/>
    </location>
</feature>
<comment type="subcellular location">
    <subcellularLocation>
        <location evidence="1 7">Cell membrane</location>
        <topology evidence="1 7">Multi-pass membrane protein</topology>
    </subcellularLocation>
</comment>
<sequence>MRIEQQKGRAPNGLTAAAPQARARLQPERPRPARALWHFARRKPLGAAGGLLVLVLIITALFADIIAPYAYDVGQGVERLKGPSLRHLFGTDNLGRDLFSRIVYGSRISIAVGFGAVLVGTGLATLIGVVSGYFGGAFDLIFQRLIDAWVAFPAIILLACLVTISTTRDTSPTTSIAIVALALGLVVAGGSSRVVRSAVLGIRDMPYIEAARCTGCSDLRIIRRYILPNILAPVLILATVQLGGAILAESTLSFLGFGVKPPMPAWGSMLAGSGRQYFLVAPWLAIWPGLAISLAVFGFNMLGDALRDVLDPRLRGSQRK</sequence>
<feature type="region of interest" description="Disordered" evidence="8">
    <location>
        <begin position="1"/>
        <end position="29"/>
    </location>
</feature>
<evidence type="ECO:0000256" key="3">
    <source>
        <dbReference type="ARBA" id="ARBA00022475"/>
    </source>
</evidence>
<dbReference type="Pfam" id="PF00528">
    <property type="entry name" value="BPD_transp_1"/>
    <property type="match status" value="1"/>
</dbReference>
<keyword evidence="4 7" id="KW-0812">Transmembrane</keyword>
<feature type="transmembrane region" description="Helical" evidence="7">
    <location>
        <begin position="230"/>
        <end position="257"/>
    </location>
</feature>
<evidence type="ECO:0000313" key="10">
    <source>
        <dbReference type="EMBL" id="CAA9582632.1"/>
    </source>
</evidence>
<dbReference type="EMBL" id="CADCWN010000251">
    <property type="protein sequence ID" value="CAA9582632.1"/>
    <property type="molecule type" value="Genomic_DNA"/>
</dbReference>
<dbReference type="Pfam" id="PF12911">
    <property type="entry name" value="OppC_N"/>
    <property type="match status" value="1"/>
</dbReference>
<dbReference type="PROSITE" id="PS50928">
    <property type="entry name" value="ABC_TM1"/>
    <property type="match status" value="1"/>
</dbReference>
<evidence type="ECO:0000256" key="7">
    <source>
        <dbReference type="RuleBase" id="RU363032"/>
    </source>
</evidence>
<comment type="similarity">
    <text evidence="7">Belongs to the binding-protein-dependent transport system permease family.</text>
</comment>
<dbReference type="AlphaFoldDB" id="A0A6J4VNZ4"/>